<dbReference type="AlphaFoldDB" id="A0A521FUK0"/>
<protein>
    <submittedName>
        <fullName evidence="1">Uncharacterized protein</fullName>
    </submittedName>
</protein>
<organism evidence="1 2">
    <name type="scientific">Geodermatophilus aquaeductus</name>
    <dbReference type="NCBI Taxonomy" id="1564161"/>
    <lineage>
        <taxon>Bacteria</taxon>
        <taxon>Bacillati</taxon>
        <taxon>Actinomycetota</taxon>
        <taxon>Actinomycetes</taxon>
        <taxon>Geodermatophilales</taxon>
        <taxon>Geodermatophilaceae</taxon>
        <taxon>Geodermatophilus</taxon>
    </lineage>
</organism>
<dbReference type="Proteomes" id="UP000317484">
    <property type="component" value="Unassembled WGS sequence"/>
</dbReference>
<sequence length="70" mass="7222">MADGTAPGGAHTGTCVVRAEADGSGCLRITVTARVDVEDQPAERSGATTSITTAIGRVQDFLDTFVRQGR</sequence>
<keyword evidence="2" id="KW-1185">Reference proteome</keyword>
<evidence type="ECO:0000313" key="2">
    <source>
        <dbReference type="Proteomes" id="UP000317484"/>
    </source>
</evidence>
<accession>A0A521FUK0</accession>
<dbReference type="EMBL" id="FXTJ01000019">
    <property type="protein sequence ID" value="SMO99843.1"/>
    <property type="molecule type" value="Genomic_DNA"/>
</dbReference>
<name>A0A521FUK0_9ACTN</name>
<proteinExistence type="predicted"/>
<evidence type="ECO:0000313" key="1">
    <source>
        <dbReference type="EMBL" id="SMO99843.1"/>
    </source>
</evidence>
<gene>
    <name evidence="1" type="ORF">SAMN06273567_11945</name>
</gene>
<reference evidence="1 2" key="1">
    <citation type="submission" date="2017-05" db="EMBL/GenBank/DDBJ databases">
        <authorList>
            <person name="Varghese N."/>
            <person name="Submissions S."/>
        </authorList>
    </citation>
    <scope>NUCLEOTIDE SEQUENCE [LARGE SCALE GENOMIC DNA]</scope>
    <source>
        <strain evidence="1 2">DSM 46834</strain>
    </source>
</reference>